<dbReference type="EMBL" id="CP033367">
    <property type="protein sequence ID" value="QKD03939.1"/>
    <property type="molecule type" value="Genomic_DNA"/>
</dbReference>
<accession>A0A6M7WTH9</accession>
<reference evidence="2 3" key="1">
    <citation type="submission" date="2018-10" db="EMBL/GenBank/DDBJ databases">
        <authorList>
            <person name="Perry B.J."/>
            <person name="Sullivan J.T."/>
            <person name="Murphy R.J.T."/>
            <person name="Ramsay J.P."/>
            <person name="Ronson C.W."/>
        </authorList>
    </citation>
    <scope>NUCLEOTIDE SEQUENCE [LARGE SCALE GENOMIC DNA]</scope>
    <source>
        <strain evidence="2 3">R88b</strain>
    </source>
</reference>
<evidence type="ECO:0000259" key="1">
    <source>
        <dbReference type="Pfam" id="PF09037"/>
    </source>
</evidence>
<dbReference type="RefSeq" id="WP_027028880.1">
    <property type="nucleotide sequence ID" value="NZ_CP033367.1"/>
</dbReference>
<dbReference type="InterPro" id="IPR024628">
    <property type="entry name" value="Sulfotransferase_Stf0_dom"/>
</dbReference>
<protein>
    <recommendedName>
        <fullName evidence="1">Sulphotransferase Stf0 domain-containing protein</fullName>
    </recommendedName>
</protein>
<dbReference type="SUPFAM" id="SSF52540">
    <property type="entry name" value="P-loop containing nucleoside triphosphate hydrolases"/>
    <property type="match status" value="1"/>
</dbReference>
<feature type="domain" description="Sulphotransferase Stf0" evidence="1">
    <location>
        <begin position="28"/>
        <end position="219"/>
    </location>
</feature>
<gene>
    <name evidence="2" type="ORF">EB235_22625</name>
</gene>
<sequence>MNFDDLYSEYVDATYDRRSSNENPAKILICTTPRTAGHSYCQVLQQFGLGIPTEYFQWQYALPLMRRWSGDHAMDLETLNEQAPAYGRHLLNNRSENGIFGAKIFFENLPFARSAIGDDDGNSFYVFLSRRNKVDQTISLLSMLHTGQPFDSHEHLPGIPKVAVLTERIVRDTAQHIFDSEIRWKNYLNTLDRHRVAHVGYEDFVANQRENVSATMRNWFPGLELKSKAVSASTRYAHDVEFKTMIKRQFGNYLQRFWQDHTGPESSPP</sequence>
<dbReference type="Proteomes" id="UP000503017">
    <property type="component" value="Chromosome"/>
</dbReference>
<dbReference type="Pfam" id="PF09037">
    <property type="entry name" value="Sulphotransf"/>
    <property type="match status" value="1"/>
</dbReference>
<name>A0A6M7WTH9_RHILI</name>
<organism evidence="2 3">
    <name type="scientific">Mesorhizobium loti R88b</name>
    <dbReference type="NCBI Taxonomy" id="935548"/>
    <lineage>
        <taxon>Bacteria</taxon>
        <taxon>Pseudomonadati</taxon>
        <taxon>Pseudomonadota</taxon>
        <taxon>Alphaproteobacteria</taxon>
        <taxon>Hyphomicrobiales</taxon>
        <taxon>Phyllobacteriaceae</taxon>
        <taxon>Mesorhizobium</taxon>
    </lineage>
</organism>
<proteinExistence type="predicted"/>
<dbReference type="Gene3D" id="3.40.50.300">
    <property type="entry name" value="P-loop containing nucleotide triphosphate hydrolases"/>
    <property type="match status" value="1"/>
</dbReference>
<evidence type="ECO:0000313" key="3">
    <source>
        <dbReference type="Proteomes" id="UP000503017"/>
    </source>
</evidence>
<dbReference type="AlphaFoldDB" id="A0A6M7WTH9"/>
<dbReference type="InterPro" id="IPR027417">
    <property type="entry name" value="P-loop_NTPase"/>
</dbReference>
<evidence type="ECO:0000313" key="2">
    <source>
        <dbReference type="EMBL" id="QKD03939.1"/>
    </source>
</evidence>